<dbReference type="AlphaFoldDB" id="A0A3N7EY60"/>
<dbReference type="EMBL" id="CM009293">
    <property type="protein sequence ID" value="RQO88944.1"/>
    <property type="molecule type" value="Genomic_DNA"/>
</dbReference>
<organism evidence="1 2">
    <name type="scientific">Populus trichocarpa</name>
    <name type="common">Western balsam poplar</name>
    <name type="synonym">Populus balsamifera subsp. trichocarpa</name>
    <dbReference type="NCBI Taxonomy" id="3694"/>
    <lineage>
        <taxon>Eukaryota</taxon>
        <taxon>Viridiplantae</taxon>
        <taxon>Streptophyta</taxon>
        <taxon>Embryophyta</taxon>
        <taxon>Tracheophyta</taxon>
        <taxon>Spermatophyta</taxon>
        <taxon>Magnoliopsida</taxon>
        <taxon>eudicotyledons</taxon>
        <taxon>Gunneridae</taxon>
        <taxon>Pentapetalae</taxon>
        <taxon>rosids</taxon>
        <taxon>fabids</taxon>
        <taxon>Malpighiales</taxon>
        <taxon>Salicaceae</taxon>
        <taxon>Saliceae</taxon>
        <taxon>Populus</taxon>
    </lineage>
</organism>
<evidence type="ECO:0000313" key="2">
    <source>
        <dbReference type="Proteomes" id="UP000006729"/>
    </source>
</evidence>
<sequence length="152" mass="17357">MYKHVNRHGTYEVQISIAWEGRRGGSFANPLLVTTFQVVAHTQLVPSLLMLFLPPILSFFHHSAIVSVCARCLSLTNKCTLLFITSPTNSDKFMHHGLVLPSLVLLKEWTARCYEVYLKGTDPLSYSAQVVEKQRSFLFEDDYSSFRHSFKT</sequence>
<reference evidence="1" key="2">
    <citation type="submission" date="2017-07" db="EMBL/GenBank/DDBJ databases">
        <title>WGS assembly of Populus trichocarpa.</title>
        <authorList>
            <person name="Tuskan G."/>
            <person name="Difazio S."/>
            <person name="Jansson S."/>
            <person name="Bohlmann J."/>
            <person name="Grigoriev I."/>
            <person name="Hellsten U."/>
            <person name="Putnam N."/>
            <person name="Ralph S."/>
            <person name="Rombauts S."/>
            <person name="Salamov A."/>
            <person name="Schein J."/>
            <person name="Sterck L."/>
            <person name="Aerts A."/>
            <person name="Bhalerao R."/>
            <person name="Bhalerao R."/>
            <person name="Blaudez D."/>
            <person name="Boerjan W."/>
            <person name="Brun A."/>
            <person name="Brunner A."/>
            <person name="Busov V."/>
            <person name="Campbell M."/>
            <person name="Carlson J."/>
            <person name="Chalot M."/>
            <person name="Chapman J."/>
            <person name="Chen G."/>
            <person name="Cooper D."/>
            <person name="Coutinho P."/>
            <person name="Couturier J."/>
            <person name="Covert S."/>
            <person name="Cronk Q."/>
            <person name="Cunningham R."/>
            <person name="Davis J."/>
            <person name="Degroeve S."/>
            <person name="Dejardin A."/>
            <person name="Depamphilis C."/>
            <person name="Detter J."/>
            <person name="Dirks B."/>
            <person name="Dubchak I."/>
            <person name="Duplessis S."/>
            <person name="Ehlting J."/>
            <person name="Ellis B."/>
            <person name="Gendler K."/>
            <person name="Goodstein D."/>
            <person name="Gribskov M."/>
            <person name="Grimwood J."/>
            <person name="Groover A."/>
            <person name="Gunter L."/>
            <person name="Hamberger B."/>
            <person name="Heinze B."/>
            <person name="Helariutta Y."/>
            <person name="Henrissat B."/>
            <person name="Holligan D."/>
            <person name="Holt R."/>
            <person name="Huang W."/>
            <person name="Islam-Faridi N."/>
            <person name="Jones S."/>
            <person name="Jones-Rhoades M."/>
            <person name="Jorgensen R."/>
            <person name="Joshi C."/>
            <person name="Kangasjarvi J."/>
            <person name="Karlsson J."/>
            <person name="Kelleher C."/>
            <person name="Kirkpatrick R."/>
            <person name="Kirst M."/>
            <person name="Kohler A."/>
            <person name="Kalluri U."/>
            <person name="Larimer F."/>
            <person name="Leebens-Mack J."/>
            <person name="Leple J."/>
            <person name="Locascio P."/>
            <person name="Lou Y."/>
            <person name="Lucas S."/>
            <person name="Martin F."/>
            <person name="Montanini B."/>
            <person name="Napoli C."/>
            <person name="Nelson D."/>
            <person name="Nelson C."/>
            <person name="Nieminen K."/>
            <person name="Nilsson O."/>
            <person name="Pereda V."/>
            <person name="Peter G."/>
            <person name="Philippe R."/>
            <person name="Pilate G."/>
            <person name="Poliakov A."/>
            <person name="Razumovskaya J."/>
            <person name="Richardson P."/>
            <person name="Rinaldi C."/>
            <person name="Ritland K."/>
            <person name="Rouze P."/>
            <person name="Ryaboy D."/>
            <person name="Schmutz J."/>
            <person name="Schrader J."/>
            <person name="Segerman B."/>
            <person name="Shin H."/>
            <person name="Siddiqui A."/>
            <person name="Sterky F."/>
            <person name="Terry A."/>
            <person name="Tsai C."/>
            <person name="Uberbacher E."/>
            <person name="Unneberg P."/>
            <person name="Vahala J."/>
            <person name="Wall K."/>
            <person name="Wessler S."/>
            <person name="Yang G."/>
            <person name="Yin T."/>
            <person name="Douglas C."/>
            <person name="Marra M."/>
            <person name="Sandberg G."/>
            <person name="Van De Peer Y."/>
            <person name="Rokhsar D."/>
        </authorList>
    </citation>
    <scope>NUCLEOTIDE SEQUENCE</scope>
    <source>
        <strain evidence="1">Nisqually-1</strain>
    </source>
</reference>
<reference evidence="1 2" key="1">
    <citation type="journal article" date="2006" name="Science">
        <title>The genome of black cottonwood, Populus trichocarpa (Torr. &amp; Gray).</title>
        <authorList>
            <person name="Tuskan G.A."/>
            <person name="Difazio S."/>
            <person name="Jansson S."/>
            <person name="Bohlmann J."/>
            <person name="Grigoriev I."/>
            <person name="Hellsten U."/>
            <person name="Putnam N."/>
            <person name="Ralph S."/>
            <person name="Rombauts S."/>
            <person name="Salamov A."/>
            <person name="Schein J."/>
            <person name="Sterck L."/>
            <person name="Aerts A."/>
            <person name="Bhalerao R.R."/>
            <person name="Bhalerao R.P."/>
            <person name="Blaudez D."/>
            <person name="Boerjan W."/>
            <person name="Brun A."/>
            <person name="Brunner A."/>
            <person name="Busov V."/>
            <person name="Campbell M."/>
            <person name="Carlson J."/>
            <person name="Chalot M."/>
            <person name="Chapman J."/>
            <person name="Chen G.L."/>
            <person name="Cooper D."/>
            <person name="Coutinho P.M."/>
            <person name="Couturier J."/>
            <person name="Covert S."/>
            <person name="Cronk Q."/>
            <person name="Cunningham R."/>
            <person name="Davis J."/>
            <person name="Degroeve S."/>
            <person name="Dejardin A."/>
            <person name="Depamphilis C."/>
            <person name="Detter J."/>
            <person name="Dirks B."/>
            <person name="Dubchak I."/>
            <person name="Duplessis S."/>
            <person name="Ehlting J."/>
            <person name="Ellis B."/>
            <person name="Gendler K."/>
            <person name="Goodstein D."/>
            <person name="Gribskov M."/>
            <person name="Grimwood J."/>
            <person name="Groover A."/>
            <person name="Gunter L."/>
            <person name="Hamberger B."/>
            <person name="Heinze B."/>
            <person name="Helariutta Y."/>
            <person name="Henrissat B."/>
            <person name="Holligan D."/>
            <person name="Holt R."/>
            <person name="Huang W."/>
            <person name="Islam-Faridi N."/>
            <person name="Jones S."/>
            <person name="Jones-Rhoades M."/>
            <person name="Jorgensen R."/>
            <person name="Joshi C."/>
            <person name="Kangasjarvi J."/>
            <person name="Karlsson J."/>
            <person name="Kelleher C."/>
            <person name="Kirkpatrick R."/>
            <person name="Kirst M."/>
            <person name="Kohler A."/>
            <person name="Kalluri U."/>
            <person name="Larimer F."/>
            <person name="Leebens-Mack J."/>
            <person name="Leple J.C."/>
            <person name="Locascio P."/>
            <person name="Lou Y."/>
            <person name="Lucas S."/>
            <person name="Martin F."/>
            <person name="Montanini B."/>
            <person name="Napoli C."/>
            <person name="Nelson D.R."/>
            <person name="Nelson C."/>
            <person name="Nieminen K."/>
            <person name="Nilsson O."/>
            <person name="Pereda V."/>
            <person name="Peter G."/>
            <person name="Philippe R."/>
            <person name="Pilate G."/>
            <person name="Poliakov A."/>
            <person name="Razumovskaya J."/>
            <person name="Richardson P."/>
            <person name="Rinaldi C."/>
            <person name="Ritland K."/>
            <person name="Rouze P."/>
            <person name="Ryaboy D."/>
            <person name="Schmutz J."/>
            <person name="Schrader J."/>
            <person name="Segerman B."/>
            <person name="Shin H."/>
            <person name="Siddiqui A."/>
            <person name="Sterky F."/>
            <person name="Terry A."/>
            <person name="Tsai C.J."/>
            <person name="Uberbacher E."/>
            <person name="Unneberg P."/>
            <person name="Vahala J."/>
            <person name="Wall K."/>
            <person name="Wessler S."/>
            <person name="Yang G."/>
            <person name="Yin T."/>
            <person name="Douglas C."/>
            <person name="Marra M."/>
            <person name="Sandberg G."/>
            <person name="Van de Peer Y."/>
            <person name="Rokhsar D."/>
        </authorList>
    </citation>
    <scope>NUCLEOTIDE SEQUENCE [LARGE SCALE GENOMIC DNA]</scope>
    <source>
        <strain evidence="2">cv. Nisqually</strain>
        <strain evidence="1">Nisqually-1</strain>
    </source>
</reference>
<gene>
    <name evidence="1" type="ORF">POPTR_004G046201</name>
</gene>
<dbReference type="Proteomes" id="UP000006729">
    <property type="component" value="Chromosome 4"/>
</dbReference>
<accession>A0A3N7EY60</accession>
<dbReference type="EMBL" id="CM009293">
    <property type="protein sequence ID" value="RQO88945.1"/>
    <property type="molecule type" value="Genomic_DNA"/>
</dbReference>
<keyword evidence="2" id="KW-1185">Reference proteome</keyword>
<protein>
    <submittedName>
        <fullName evidence="1">Uncharacterized protein</fullName>
    </submittedName>
</protein>
<name>A0A3N7EY60_POPTR</name>
<proteinExistence type="predicted"/>
<evidence type="ECO:0000313" key="1">
    <source>
        <dbReference type="EMBL" id="RQO88945.1"/>
    </source>
</evidence>
<dbReference type="InParanoid" id="A0A3N7EY60"/>